<evidence type="ECO:0000256" key="1">
    <source>
        <dbReference type="ARBA" id="ARBA00009250"/>
    </source>
</evidence>
<name>A0A0P1KVW4_9SACH</name>
<evidence type="ECO:0000259" key="4">
    <source>
        <dbReference type="Pfam" id="PF04841"/>
    </source>
</evidence>
<evidence type="ECO:0000256" key="2">
    <source>
        <dbReference type="PIRNR" id="PIRNR007949"/>
    </source>
</evidence>
<dbReference type="InterPro" id="IPR038132">
    <property type="entry name" value="Vps16_C_sf"/>
</dbReference>
<dbReference type="InterPro" id="IPR016534">
    <property type="entry name" value="VPS16"/>
</dbReference>
<evidence type="ECO:0000313" key="5">
    <source>
        <dbReference type="EMBL" id="CUS24415.1"/>
    </source>
</evidence>
<dbReference type="OrthoDB" id="1792at2759"/>
<keyword evidence="2" id="KW-0653">Protein transport</keyword>
<dbReference type="Pfam" id="PF04841">
    <property type="entry name" value="Vps16_N"/>
    <property type="match status" value="1"/>
</dbReference>
<dbReference type="GO" id="GO:0030897">
    <property type="term" value="C:HOPS complex"/>
    <property type="evidence" value="ECO:0007669"/>
    <property type="project" value="TreeGrafter"/>
</dbReference>
<gene>
    <name evidence="5" type="ORF">LAQU0_S16e01200g</name>
</gene>
<reference evidence="6" key="1">
    <citation type="submission" date="2015-10" db="EMBL/GenBank/DDBJ databases">
        <authorList>
            <person name="Devillers H."/>
        </authorList>
    </citation>
    <scope>NUCLEOTIDE SEQUENCE [LARGE SCALE GENOMIC DNA]</scope>
</reference>
<accession>A0A0P1KVW4</accession>
<proteinExistence type="inferred from homology"/>
<dbReference type="Pfam" id="PF04840">
    <property type="entry name" value="Vps16_C"/>
    <property type="match status" value="1"/>
</dbReference>
<evidence type="ECO:0000259" key="3">
    <source>
        <dbReference type="Pfam" id="PF04840"/>
    </source>
</evidence>
<dbReference type="GO" id="GO:0003779">
    <property type="term" value="F:actin binding"/>
    <property type="evidence" value="ECO:0007669"/>
    <property type="project" value="TreeGrafter"/>
</dbReference>
<dbReference type="Proteomes" id="UP000236544">
    <property type="component" value="Unassembled WGS sequence"/>
</dbReference>
<keyword evidence="2" id="KW-0813">Transport</keyword>
<dbReference type="GO" id="GO:0006886">
    <property type="term" value="P:intracellular protein transport"/>
    <property type="evidence" value="ECO:0007669"/>
    <property type="project" value="InterPro"/>
</dbReference>
<sequence>MGVKNPSLGWEKLKDVFYRNRELCQLSLPKEEQYKITISTTILAIEIETTLRVFQYKGEQLGIIELKKLPSELVCYEFDSLDEGSLVLALSDRIRVYHNWSPLLFRDFLLPDTVQDKIWDYKNRVMVLSNSQDLYHFTGRGLRALYKNTENFTLLTKNHWHCNEDMVALLDLDHVFHLSIESGELVSIFTDESWHTVSVSPRGLVCLFNAKTNDLRIYKDSTTKLMELTLETQPSDMAWCGDDTIACSFNREEVRLYGPDSEYVTFWYPDEIIVLRGESNGLRLITGERVDLISKVQRFTSNIFLMGSTEPSAILLDSVNLLSSQAPRAVENLKIINLDQGVAECLDAALEELEPYWQKKLLAAAAFGKSSLPKDSQLSKVFVETCNKLRVLNVLTEKGMIITSSNLLDITLDGLIARLIKTGNFYECIQITKFLKDRARLAFIFKSWANSKIAFSADLDDEDLFKAIIKLAEGLSVQLPLAEIGLTAFSEGRPALAKQLVLKEPLPDLELPSLIELDEYELALKEGRRREIPGMIMSILLIMRKQLTTSQFTKVITLVMQDNQLYTYYARHDDGFLFDFYRQTDQLSNLAHHIWGQEARNKNPAEYLRQVEELYNRDPQDNLIKNDQPLLRRQSELYAFQKDVSHLLQVDMENMNLNGTIELLVKLRLDKQLNSLIKKFKITDRKLYHIKCKVLAQQNRFDDLFKFAQERKSPIGYHPFYKYCLKQKRKKEAAVYVRMISGISYEKRIEMYLRCDSYNDAINLASKEKDIPSLKNIYKTIPSNEPQLKALVSEAMSKL</sequence>
<dbReference type="Gene3D" id="1.10.150.780">
    <property type="entry name" value="Vps16, C-terminal region"/>
    <property type="match status" value="1"/>
</dbReference>
<dbReference type="GO" id="GO:0016197">
    <property type="term" value="P:endosomal transport"/>
    <property type="evidence" value="ECO:0007669"/>
    <property type="project" value="TreeGrafter"/>
</dbReference>
<dbReference type="InterPro" id="IPR006926">
    <property type="entry name" value="Vps16_N"/>
</dbReference>
<dbReference type="InterPro" id="IPR006925">
    <property type="entry name" value="Vps16_C"/>
</dbReference>
<keyword evidence="6" id="KW-1185">Reference proteome</keyword>
<comment type="similarity">
    <text evidence="1 2">Belongs to the VPS16 family.</text>
</comment>
<protein>
    <recommendedName>
        <fullName evidence="2">Probable vacuolar protein sorting-associated protein 16 homolog</fullName>
    </recommendedName>
</protein>
<dbReference type="GO" id="GO:0042144">
    <property type="term" value="P:vacuole fusion, non-autophagic"/>
    <property type="evidence" value="ECO:0007669"/>
    <property type="project" value="TreeGrafter"/>
</dbReference>
<evidence type="ECO:0000313" key="6">
    <source>
        <dbReference type="Proteomes" id="UP000236544"/>
    </source>
</evidence>
<feature type="domain" description="Vps16 C-terminal" evidence="3">
    <location>
        <begin position="482"/>
        <end position="797"/>
    </location>
</feature>
<feature type="domain" description="Vps16 N-terminal" evidence="4">
    <location>
        <begin position="6"/>
        <end position="375"/>
    </location>
</feature>
<dbReference type="SUPFAM" id="SSF50978">
    <property type="entry name" value="WD40 repeat-like"/>
    <property type="match status" value="1"/>
</dbReference>
<dbReference type="EMBL" id="LN890574">
    <property type="protein sequence ID" value="CUS24415.1"/>
    <property type="molecule type" value="Genomic_DNA"/>
</dbReference>
<dbReference type="PANTHER" id="PTHR12811:SF0">
    <property type="entry name" value="VACUOLAR PROTEIN SORTING-ASSOCIATED PROTEIN 16 HOMOLOG"/>
    <property type="match status" value="1"/>
</dbReference>
<dbReference type="GO" id="GO:0005768">
    <property type="term" value="C:endosome"/>
    <property type="evidence" value="ECO:0007669"/>
    <property type="project" value="TreeGrafter"/>
</dbReference>
<comment type="function">
    <text evidence="2">Essential for vacuolar protein sorting. Required for vacuole biogenesis, stability and to maintain vacuole morphology.</text>
</comment>
<dbReference type="InterPro" id="IPR036322">
    <property type="entry name" value="WD40_repeat_dom_sf"/>
</dbReference>
<dbReference type="PIRSF" id="PIRSF007949">
    <property type="entry name" value="VPS16"/>
    <property type="match status" value="1"/>
</dbReference>
<dbReference type="AlphaFoldDB" id="A0A0P1KVW4"/>
<organism evidence="5 6">
    <name type="scientific">Lachancea quebecensis</name>
    <dbReference type="NCBI Taxonomy" id="1654605"/>
    <lineage>
        <taxon>Eukaryota</taxon>
        <taxon>Fungi</taxon>
        <taxon>Dikarya</taxon>
        <taxon>Ascomycota</taxon>
        <taxon>Saccharomycotina</taxon>
        <taxon>Saccharomycetes</taxon>
        <taxon>Saccharomycetales</taxon>
        <taxon>Saccharomycetaceae</taxon>
        <taxon>Lachancea</taxon>
    </lineage>
</organism>
<dbReference type="PANTHER" id="PTHR12811">
    <property type="entry name" value="VACUOLAR PROTEIN SORTING VPS16"/>
    <property type="match status" value="1"/>
</dbReference>